<dbReference type="GO" id="GO:0005886">
    <property type="term" value="C:plasma membrane"/>
    <property type="evidence" value="ECO:0007669"/>
    <property type="project" value="UniProtKB-SubCell"/>
</dbReference>
<comment type="subcellular location">
    <subcellularLocation>
        <location evidence="1 9">Cell membrane</location>
        <topology evidence="1 9">Multi-pass membrane protein</topology>
    </subcellularLocation>
</comment>
<dbReference type="InterPro" id="IPR051124">
    <property type="entry name" value="Phosphate_Transport_Permease"/>
</dbReference>
<dbReference type="InterPro" id="IPR000515">
    <property type="entry name" value="MetI-like"/>
</dbReference>
<dbReference type="Proteomes" id="UP000199230">
    <property type="component" value="Unassembled WGS sequence"/>
</dbReference>
<evidence type="ECO:0000256" key="4">
    <source>
        <dbReference type="ARBA" id="ARBA00022475"/>
    </source>
</evidence>
<keyword evidence="8 9" id="KW-0472">Membrane</keyword>
<evidence type="ECO:0000256" key="6">
    <source>
        <dbReference type="ARBA" id="ARBA00022692"/>
    </source>
</evidence>
<evidence type="ECO:0000256" key="5">
    <source>
        <dbReference type="ARBA" id="ARBA00022592"/>
    </source>
</evidence>
<name>A0A1H3PAM8_9FIRM</name>
<dbReference type="EMBL" id="FNPV01000006">
    <property type="protein sequence ID" value="SDY97449.1"/>
    <property type="molecule type" value="Genomic_DNA"/>
</dbReference>
<evidence type="ECO:0000313" key="12">
    <source>
        <dbReference type="EMBL" id="SDY97449.1"/>
    </source>
</evidence>
<evidence type="ECO:0000259" key="11">
    <source>
        <dbReference type="PROSITE" id="PS50928"/>
    </source>
</evidence>
<dbReference type="Gene3D" id="1.10.3720.10">
    <property type="entry name" value="MetI-like"/>
    <property type="match status" value="1"/>
</dbReference>
<proteinExistence type="inferred from homology"/>
<keyword evidence="6 9" id="KW-0812">Transmembrane</keyword>
<dbReference type="STRING" id="159292.SAMN05192546_10669"/>
<evidence type="ECO:0000256" key="1">
    <source>
        <dbReference type="ARBA" id="ARBA00004651"/>
    </source>
</evidence>
<dbReference type="RefSeq" id="WP_176968353.1">
    <property type="nucleotide sequence ID" value="NZ_FNPV01000006.1"/>
</dbReference>
<sequence>MFYHRLEKLFATTVRACTVVAVFILALVIFLIFRESLAIFQEVSVKDFLFGAEWRPVSHHPRIGLRPILAATLALPLVALVLALPMAVGAALFFAYLCPGPLRRPLRSLIDIMAGIPSVIYGMLGLVYLIPLMENLFSMSSGDSLLAGGVLLAIMVLPFMISVMAESMEAAGSQYLEVSKTLGVSHLYMLRELILPLSLKGMIAGAVLGTSRAMGETMAVMMVVGNSPLMPDSLLGRVKPIPSLIALEMGSAPLGSQHYHAIFGAGFVLLMLLLGINLLFYWLRRQIESRGEVS</sequence>
<feature type="transmembrane region" description="Helical" evidence="9">
    <location>
        <begin position="109"/>
        <end position="133"/>
    </location>
</feature>
<protein>
    <recommendedName>
        <fullName evidence="10">Phosphate transport system permease protein</fullName>
    </recommendedName>
</protein>
<comment type="function">
    <text evidence="10">Part of the binding-protein-dependent transport system for phosphate; probably responsible for the translocation of the substrate across the membrane.</text>
</comment>
<dbReference type="InterPro" id="IPR011864">
    <property type="entry name" value="Phosphate_PstC"/>
</dbReference>
<comment type="similarity">
    <text evidence="2 10">Belongs to the binding-protein-dependent transport system permease family. CysTW subfamily.</text>
</comment>
<accession>A0A1H3PAM8</accession>
<dbReference type="AlphaFoldDB" id="A0A1H3PAM8"/>
<evidence type="ECO:0000256" key="9">
    <source>
        <dbReference type="RuleBase" id="RU363032"/>
    </source>
</evidence>
<reference evidence="12 13" key="1">
    <citation type="submission" date="2016-10" db="EMBL/GenBank/DDBJ databases">
        <authorList>
            <person name="de Groot N.N."/>
        </authorList>
    </citation>
    <scope>NUCLEOTIDE SEQUENCE [LARGE SCALE GENOMIC DNA]</scope>
    <source>
        <strain evidence="12 13">APO</strain>
    </source>
</reference>
<evidence type="ECO:0000256" key="7">
    <source>
        <dbReference type="ARBA" id="ARBA00022989"/>
    </source>
</evidence>
<feature type="transmembrane region" description="Helical" evidence="9">
    <location>
        <begin position="68"/>
        <end position="97"/>
    </location>
</feature>
<keyword evidence="4 10" id="KW-1003">Cell membrane</keyword>
<dbReference type="Pfam" id="PF00528">
    <property type="entry name" value="BPD_transp_1"/>
    <property type="match status" value="1"/>
</dbReference>
<organism evidence="12 13">
    <name type="scientific">Tindallia californiensis</name>
    <dbReference type="NCBI Taxonomy" id="159292"/>
    <lineage>
        <taxon>Bacteria</taxon>
        <taxon>Bacillati</taxon>
        <taxon>Bacillota</taxon>
        <taxon>Clostridia</taxon>
        <taxon>Peptostreptococcales</taxon>
        <taxon>Tindalliaceae</taxon>
        <taxon>Tindallia</taxon>
    </lineage>
</organism>
<dbReference type="CDD" id="cd06261">
    <property type="entry name" value="TM_PBP2"/>
    <property type="match status" value="1"/>
</dbReference>
<dbReference type="PANTHER" id="PTHR30425">
    <property type="entry name" value="PHOSPHATE TRANSPORT SYSTEM PERMEASE PROTEIN PST"/>
    <property type="match status" value="1"/>
</dbReference>
<evidence type="ECO:0000256" key="2">
    <source>
        <dbReference type="ARBA" id="ARBA00007069"/>
    </source>
</evidence>
<dbReference type="GO" id="GO:0006817">
    <property type="term" value="P:phosphate ion transport"/>
    <property type="evidence" value="ECO:0007669"/>
    <property type="project" value="UniProtKB-KW"/>
</dbReference>
<feature type="transmembrane region" description="Helical" evidence="9">
    <location>
        <begin position="145"/>
        <end position="165"/>
    </location>
</feature>
<keyword evidence="7 9" id="KW-1133">Transmembrane helix</keyword>
<evidence type="ECO:0000256" key="8">
    <source>
        <dbReference type="ARBA" id="ARBA00023136"/>
    </source>
</evidence>
<dbReference type="GO" id="GO:0005315">
    <property type="term" value="F:phosphate transmembrane transporter activity"/>
    <property type="evidence" value="ECO:0007669"/>
    <property type="project" value="InterPro"/>
</dbReference>
<gene>
    <name evidence="12" type="ORF">SAMN05192546_10669</name>
</gene>
<keyword evidence="13" id="KW-1185">Reference proteome</keyword>
<dbReference type="PROSITE" id="PS50928">
    <property type="entry name" value="ABC_TM1"/>
    <property type="match status" value="1"/>
</dbReference>
<feature type="transmembrane region" description="Helical" evidence="9">
    <location>
        <begin position="12"/>
        <end position="33"/>
    </location>
</feature>
<keyword evidence="5 10" id="KW-0592">Phosphate transport</keyword>
<feature type="transmembrane region" description="Helical" evidence="9">
    <location>
        <begin position="259"/>
        <end position="283"/>
    </location>
</feature>
<dbReference type="InterPro" id="IPR035906">
    <property type="entry name" value="MetI-like_sf"/>
</dbReference>
<feature type="domain" description="ABC transmembrane type-1" evidence="11">
    <location>
        <begin position="69"/>
        <end position="280"/>
    </location>
</feature>
<dbReference type="NCBIfam" id="TIGR02138">
    <property type="entry name" value="phosphate_pstC"/>
    <property type="match status" value="1"/>
</dbReference>
<evidence type="ECO:0000256" key="10">
    <source>
        <dbReference type="RuleBase" id="RU363054"/>
    </source>
</evidence>
<evidence type="ECO:0000313" key="13">
    <source>
        <dbReference type="Proteomes" id="UP000199230"/>
    </source>
</evidence>
<evidence type="ECO:0000256" key="3">
    <source>
        <dbReference type="ARBA" id="ARBA00022448"/>
    </source>
</evidence>
<dbReference type="PANTHER" id="PTHR30425:SF1">
    <property type="entry name" value="PHOSPHATE TRANSPORT SYSTEM PERMEASE PROTEIN PSTC"/>
    <property type="match status" value="1"/>
</dbReference>
<keyword evidence="3 9" id="KW-0813">Transport</keyword>
<comment type="caution">
    <text evidence="10">Lacks conserved residue(s) required for the propagation of feature annotation.</text>
</comment>
<dbReference type="SUPFAM" id="SSF161098">
    <property type="entry name" value="MetI-like"/>
    <property type="match status" value="1"/>
</dbReference>